<keyword evidence="8" id="KW-1185">Reference proteome</keyword>
<evidence type="ECO:0000256" key="1">
    <source>
        <dbReference type="ARBA" id="ARBA00022598"/>
    </source>
</evidence>
<feature type="domain" description="Aminoacyl-tRNA synthetase class Ia" evidence="6">
    <location>
        <begin position="36"/>
        <end position="284"/>
    </location>
</feature>
<evidence type="ECO:0000256" key="2">
    <source>
        <dbReference type="ARBA" id="ARBA00022741"/>
    </source>
</evidence>
<dbReference type="PANTHER" id="PTHR42765">
    <property type="entry name" value="SOLEUCYL-TRNA SYNTHETASE"/>
    <property type="match status" value="1"/>
</dbReference>
<dbReference type="SUPFAM" id="SSF50677">
    <property type="entry name" value="ValRS/IleRS/LeuRS editing domain"/>
    <property type="match status" value="1"/>
</dbReference>
<dbReference type="InterPro" id="IPR002300">
    <property type="entry name" value="aa-tRNA-synth_Ia"/>
</dbReference>
<dbReference type="Gene3D" id="1.10.10.830">
    <property type="entry name" value="Ile-tRNA synthetase CP2 domain-like"/>
    <property type="match status" value="1"/>
</dbReference>
<evidence type="ECO:0000256" key="4">
    <source>
        <dbReference type="ARBA" id="ARBA00022917"/>
    </source>
</evidence>
<sequence>MGISLHPEFDYVAIKAPGLEGTEVWIVAKGLHESFEKTIGWEKTSTPLLTFKAEKLHRQNARHPFIDRDSLIMLGEHVTLEAGTGAVHTAPGHGVDDYKIGARYGLPIFAPVDDKGKYNVDFPQMQNQFVFKANEPIIKLLQDSGSLVFRVDIQHSYPHCWRCHNPVIFRATPQWFIGMELNGISGNTSLRKQAENSIRDVNWIPGWGINRILGMIETRPDWCISRQRFWGVPITVFYCLACNEPLADQSVFEHVANLIEEKGVDVWFTEPVEKLLPKNAVCKNVKRPNLKRKQTFWMFGLTPASAMRPFARRASWVGLRIFIWKEATNIAVGFKLRF</sequence>
<keyword evidence="5" id="KW-0030">Aminoacyl-tRNA synthetase</keyword>
<accession>A0ABP0V7A0</accession>
<organism evidence="7 8">
    <name type="scientific">Sphagnum jensenii</name>
    <dbReference type="NCBI Taxonomy" id="128206"/>
    <lineage>
        <taxon>Eukaryota</taxon>
        <taxon>Viridiplantae</taxon>
        <taxon>Streptophyta</taxon>
        <taxon>Embryophyta</taxon>
        <taxon>Bryophyta</taxon>
        <taxon>Sphagnophytina</taxon>
        <taxon>Sphagnopsida</taxon>
        <taxon>Sphagnales</taxon>
        <taxon>Sphagnaceae</taxon>
        <taxon>Sphagnum</taxon>
    </lineage>
</organism>
<evidence type="ECO:0000256" key="5">
    <source>
        <dbReference type="ARBA" id="ARBA00023146"/>
    </source>
</evidence>
<dbReference type="Proteomes" id="UP001497444">
    <property type="component" value="Unassembled WGS sequence"/>
</dbReference>
<evidence type="ECO:0000256" key="3">
    <source>
        <dbReference type="ARBA" id="ARBA00022840"/>
    </source>
</evidence>
<keyword evidence="2" id="KW-0547">Nucleotide-binding</keyword>
<dbReference type="Pfam" id="PF00133">
    <property type="entry name" value="tRNA-synt_1"/>
    <property type="match status" value="1"/>
</dbReference>
<reference evidence="7" key="1">
    <citation type="submission" date="2024-02" db="EMBL/GenBank/DDBJ databases">
        <authorList>
            <consortium name="ELIXIR-Norway"/>
            <consortium name="Elixir Norway"/>
        </authorList>
    </citation>
    <scope>NUCLEOTIDE SEQUENCE</scope>
</reference>
<dbReference type="Gene3D" id="3.90.740.10">
    <property type="entry name" value="Valyl/Leucyl/Isoleucyl-tRNA synthetase, editing domain"/>
    <property type="match status" value="1"/>
</dbReference>
<keyword evidence="3" id="KW-0067">ATP-binding</keyword>
<dbReference type="InterPro" id="IPR050081">
    <property type="entry name" value="Ile-tRNA_ligase"/>
</dbReference>
<dbReference type="InterPro" id="IPR009008">
    <property type="entry name" value="Val/Leu/Ile-tRNA-synth_edit"/>
</dbReference>
<keyword evidence="1" id="KW-0436">Ligase</keyword>
<dbReference type="PANTHER" id="PTHR42765:SF1">
    <property type="entry name" value="ISOLEUCINE--TRNA LIGASE, MITOCHONDRIAL"/>
    <property type="match status" value="1"/>
</dbReference>
<comment type="caution">
    <text evidence="7">The sequence shown here is derived from an EMBL/GenBank/DDBJ whole genome shotgun (WGS) entry which is preliminary data.</text>
</comment>
<gene>
    <name evidence="7" type="ORF">CSSPJE1EN1_LOCUS25214</name>
</gene>
<evidence type="ECO:0000259" key="6">
    <source>
        <dbReference type="Pfam" id="PF00133"/>
    </source>
</evidence>
<evidence type="ECO:0000313" key="7">
    <source>
        <dbReference type="EMBL" id="CAK9249836.1"/>
    </source>
</evidence>
<protein>
    <recommendedName>
        <fullName evidence="6">Aminoacyl-tRNA synthetase class Ia domain-containing protein</fullName>
    </recommendedName>
</protein>
<name>A0ABP0V7A0_9BRYO</name>
<evidence type="ECO:0000313" key="8">
    <source>
        <dbReference type="Proteomes" id="UP001497444"/>
    </source>
</evidence>
<dbReference type="EMBL" id="CAXAQS010000054">
    <property type="protein sequence ID" value="CAK9249836.1"/>
    <property type="molecule type" value="Genomic_DNA"/>
</dbReference>
<dbReference type="SUPFAM" id="SSF52374">
    <property type="entry name" value="Nucleotidylyl transferase"/>
    <property type="match status" value="1"/>
</dbReference>
<keyword evidence="4" id="KW-0648">Protein biosynthesis</keyword>
<proteinExistence type="predicted"/>